<evidence type="ECO:0000256" key="5">
    <source>
        <dbReference type="ARBA" id="ARBA00015490"/>
    </source>
</evidence>
<evidence type="ECO:0000256" key="2">
    <source>
        <dbReference type="ARBA" id="ARBA00004900"/>
    </source>
</evidence>
<gene>
    <name evidence="12" type="primary">crtQ</name>
    <name evidence="12" type="ordered locus">PCC_0294</name>
</gene>
<evidence type="ECO:0000313" key="12">
    <source>
        <dbReference type="EMBL" id="ACB42736.1"/>
    </source>
</evidence>
<keyword evidence="10" id="KW-0732">Signal</keyword>
<feature type="domain" description="Amine oxidase" evidence="11">
    <location>
        <begin position="10"/>
        <end position="481"/>
    </location>
</feature>
<sequence>MRVAIVGSGLAGLAAATDLVDSGHEVDIYEGRPFIGGKVGSWEDTDGNHIEMGLHVFFCNYTNLFNLMRKIGIIENLLPKDHTHLFINRGGDLRNLDFRFFLGAPFNGLKAFFTTPQLDRIDKLSNAFALGSSPIVRGLLDYEGAMRTIRGLDAISFQQWFLGHGGSEQSIRRMWNPIAYALGFIDCEAISARCMLTIFMMFASKTDSSKLNLLKGSPHRWLTGPILEYIQKRGGQLHLRHRVNKIDFSKGSDKEDNWLITGLMIGTPDGEIEVKADNYLLACDVSGIQRILPKAWRRYEQFDRIYKLESVPVATIQLRYNGWVTELEEGHIAEEHRRDTKHQYGLDNLLYTADADFSCFADLALTSPVDYRQDGQGSLLQCVLTPGDPWISKKSEDIVSHTDIQIRELFPSAKNLKLNWSNVVKLAQSLYREAPGMEAFRPEQNTPISNCFLAGSYTSQDYIDSMEGATISGLLASNAIIETVTNPVSNSKIVI</sequence>
<dbReference type="Pfam" id="PF01593">
    <property type="entry name" value="Amino_oxidase"/>
    <property type="match status" value="1"/>
</dbReference>
<evidence type="ECO:0000256" key="3">
    <source>
        <dbReference type="ARBA" id="ARBA00010192"/>
    </source>
</evidence>
<reference evidence="12" key="1">
    <citation type="submission" date="2007-08" db="EMBL/GenBank/DDBJ databases">
        <authorList>
            <person name="Gloeckner G."/>
            <person name="Nowack E."/>
            <person name="Melkonian M."/>
        </authorList>
    </citation>
    <scope>NUCLEOTIDE SEQUENCE</scope>
</reference>
<keyword evidence="12" id="KW-0934">Plastid</keyword>
<evidence type="ECO:0000259" key="11">
    <source>
        <dbReference type="Pfam" id="PF01593"/>
    </source>
</evidence>
<reference evidence="12" key="2">
    <citation type="journal article" date="2008" name="Curr. Biol.">
        <title>Chromatophore genome sequence of Paulinella sheds light on acquisition of photosynthesis by eukaryotes.</title>
        <authorList>
            <person name="Nowack E.C.M."/>
            <person name="Melkonian M."/>
            <person name="Gloeckner G."/>
        </authorList>
    </citation>
    <scope>NUCLEOTIDE SEQUENCE [LARGE SCALE GENOMIC DNA]</scope>
</reference>
<dbReference type="EC" id="1.3.5.6" evidence="4"/>
<accession>B1X467</accession>
<dbReference type="PRINTS" id="PR00419">
    <property type="entry name" value="ADXRDTASE"/>
</dbReference>
<dbReference type="RefSeq" id="YP_002048946.1">
    <property type="nucleotide sequence ID" value="NC_011087.1"/>
</dbReference>
<dbReference type="InterPro" id="IPR002937">
    <property type="entry name" value="Amino_oxidase"/>
</dbReference>
<dbReference type="InterPro" id="IPR050464">
    <property type="entry name" value="Zeta_carotene_desat/Oxidored"/>
</dbReference>
<dbReference type="PANTHER" id="PTHR42923:SF41">
    <property type="entry name" value="ZETA-CAROTENE DESATURASE, CHLOROPLASTIC_CHROMOPLASTIC"/>
    <property type="match status" value="1"/>
</dbReference>
<dbReference type="Gene3D" id="3.50.50.60">
    <property type="entry name" value="FAD/NAD(P)-binding domain"/>
    <property type="match status" value="1"/>
</dbReference>
<dbReference type="EMBL" id="CP000815">
    <property type="protein sequence ID" value="ACB42736.1"/>
    <property type="molecule type" value="Genomic_DNA"/>
</dbReference>
<evidence type="ECO:0000256" key="6">
    <source>
        <dbReference type="ARBA" id="ARBA00022746"/>
    </source>
</evidence>
<evidence type="ECO:0000256" key="1">
    <source>
        <dbReference type="ARBA" id="ARBA00000914"/>
    </source>
</evidence>
<organism evidence="12">
    <name type="scientific">Paulinella chromatophora</name>
    <dbReference type="NCBI Taxonomy" id="39717"/>
    <lineage>
        <taxon>Eukaryota</taxon>
        <taxon>Sar</taxon>
        <taxon>Rhizaria</taxon>
        <taxon>Cercozoa</taxon>
        <taxon>Imbricatea</taxon>
        <taxon>Silicofilosea</taxon>
        <taxon>Euglyphida</taxon>
        <taxon>Paulinellidae</taxon>
        <taxon>Paulinella</taxon>
    </lineage>
</organism>
<dbReference type="NCBIfam" id="TIGR02732">
    <property type="entry name" value="zeta_caro_desat"/>
    <property type="match status" value="1"/>
</dbReference>
<dbReference type="GO" id="GO:0016719">
    <property type="term" value="F:9,9'-di-cis-zeta-carotene desaturase activity"/>
    <property type="evidence" value="ECO:0007669"/>
    <property type="project" value="UniProtKB-EC"/>
</dbReference>
<dbReference type="InterPro" id="IPR014103">
    <property type="entry name" value="Zeta_caro_desat"/>
</dbReference>
<evidence type="ECO:0000256" key="7">
    <source>
        <dbReference type="ARBA" id="ARBA00023002"/>
    </source>
</evidence>
<name>B1X467_PAUCH</name>
<comment type="pathway">
    <text evidence="2">Carotenoid biosynthesis; lycopene biosynthesis.</text>
</comment>
<evidence type="ECO:0000256" key="9">
    <source>
        <dbReference type="ARBA" id="ARBA00031301"/>
    </source>
</evidence>
<dbReference type="GO" id="GO:0016117">
    <property type="term" value="P:carotenoid biosynthetic process"/>
    <property type="evidence" value="ECO:0007669"/>
    <property type="project" value="UniProtKB-KW"/>
</dbReference>
<geneLocation type="organellar chromatophore" evidence="12"/>
<comment type="catalytic activity">
    <reaction evidence="1">
        <text>9,9'-di-cis-zeta-carotene + 2 a quinone = 7,7',9,9'-tetra-cis-lycopene + 2 a quinol</text>
        <dbReference type="Rhea" id="RHEA:30955"/>
        <dbReference type="ChEBI" id="CHEBI:24646"/>
        <dbReference type="ChEBI" id="CHEBI:48716"/>
        <dbReference type="ChEBI" id="CHEBI:62466"/>
        <dbReference type="ChEBI" id="CHEBI:132124"/>
        <dbReference type="EC" id="1.3.5.6"/>
    </reaction>
</comment>
<evidence type="ECO:0000256" key="4">
    <source>
        <dbReference type="ARBA" id="ARBA00012788"/>
    </source>
</evidence>
<comment type="similarity">
    <text evidence="3">Belongs to the zeta carotene desaturase family.</text>
</comment>
<dbReference type="InterPro" id="IPR036188">
    <property type="entry name" value="FAD/NAD-bd_sf"/>
</dbReference>
<evidence type="ECO:0000256" key="8">
    <source>
        <dbReference type="ARBA" id="ARBA00030952"/>
    </source>
</evidence>
<feature type="signal peptide" evidence="10">
    <location>
        <begin position="1"/>
        <end position="16"/>
    </location>
</feature>
<dbReference type="PANTHER" id="PTHR42923">
    <property type="entry name" value="PROTOPORPHYRINOGEN OXIDASE"/>
    <property type="match status" value="1"/>
</dbReference>
<dbReference type="GeneID" id="6481577"/>
<dbReference type="AlphaFoldDB" id="B1X467"/>
<keyword evidence="6" id="KW-0125">Carotenoid biosynthesis</keyword>
<feature type="chain" id="PRO_5002770643" description="Zeta-carotene desaturase, chloroplastic/chromoplastic" evidence="10">
    <location>
        <begin position="17"/>
        <end position="495"/>
    </location>
</feature>
<dbReference type="UniPathway" id="UPA00803"/>
<dbReference type="SUPFAM" id="SSF51905">
    <property type="entry name" value="FAD/NAD(P)-binding domain"/>
    <property type="match status" value="1"/>
</dbReference>
<evidence type="ECO:0000256" key="10">
    <source>
        <dbReference type="SAM" id="SignalP"/>
    </source>
</evidence>
<proteinExistence type="inferred from homology"/>
<keyword evidence="7" id="KW-0560">Oxidoreductase</keyword>
<protein>
    <recommendedName>
        <fullName evidence="5">Zeta-carotene desaturase, chloroplastic/chromoplastic</fullName>
        <ecNumber evidence="4">1.3.5.6</ecNumber>
    </recommendedName>
    <alternativeName>
        <fullName evidence="9">9,9'-di-cis-zeta-carotene desaturase</fullName>
    </alternativeName>
    <alternativeName>
        <fullName evidence="8">Carotene 7,8-desaturase</fullName>
    </alternativeName>
</protein>